<reference evidence="1" key="1">
    <citation type="submission" date="2020-02" db="EMBL/GenBank/DDBJ databases">
        <authorList>
            <person name="Meier V. D."/>
        </authorList>
    </citation>
    <scope>NUCLEOTIDE SEQUENCE</scope>
    <source>
        <strain evidence="1">AVDCRST_MAG28</strain>
    </source>
</reference>
<sequence>MLESVFGRLTTMASSVEASSFSSHTFVVATLLASGLFDQ</sequence>
<name>A0A6J4QT07_9ACTN</name>
<accession>A0A6J4QT07</accession>
<evidence type="ECO:0000313" key="1">
    <source>
        <dbReference type="EMBL" id="CAA9445522.1"/>
    </source>
</evidence>
<proteinExistence type="predicted"/>
<dbReference type="EMBL" id="CADCVE010000018">
    <property type="protein sequence ID" value="CAA9445522.1"/>
    <property type="molecule type" value="Genomic_DNA"/>
</dbReference>
<gene>
    <name evidence="1" type="ORF">AVDCRST_MAG28-669</name>
</gene>
<organism evidence="1">
    <name type="scientific">uncultured Rubrobacteraceae bacterium</name>
    <dbReference type="NCBI Taxonomy" id="349277"/>
    <lineage>
        <taxon>Bacteria</taxon>
        <taxon>Bacillati</taxon>
        <taxon>Actinomycetota</taxon>
        <taxon>Rubrobacteria</taxon>
        <taxon>Rubrobacterales</taxon>
        <taxon>Rubrobacteraceae</taxon>
        <taxon>environmental samples</taxon>
    </lineage>
</organism>
<dbReference type="AlphaFoldDB" id="A0A6J4QT07"/>
<protein>
    <submittedName>
        <fullName evidence="1">Uncharacterized protein</fullName>
    </submittedName>
</protein>